<keyword evidence="3" id="KW-1185">Reference proteome</keyword>
<reference evidence="2 3" key="1">
    <citation type="submission" date="2023-08" db="EMBL/GenBank/DDBJ databases">
        <authorList>
            <person name="Palmer J.M."/>
        </authorList>
    </citation>
    <scope>NUCLEOTIDE SEQUENCE [LARGE SCALE GENOMIC DNA]</scope>
    <source>
        <strain evidence="2 3">TWF481</strain>
    </source>
</reference>
<dbReference type="GO" id="GO:0006559">
    <property type="term" value="P:L-phenylalanine catabolic process"/>
    <property type="evidence" value="ECO:0007669"/>
    <property type="project" value="TreeGrafter"/>
</dbReference>
<dbReference type="InterPro" id="IPR010987">
    <property type="entry name" value="Glutathione-S-Trfase_C-like"/>
</dbReference>
<gene>
    <name evidence="2" type="ORF">TWF481_011851</name>
</gene>
<accession>A0AAV9VVG5</accession>
<dbReference type="SUPFAM" id="SSF47616">
    <property type="entry name" value="GST C-terminal domain-like"/>
    <property type="match status" value="1"/>
</dbReference>
<dbReference type="GO" id="GO:0016034">
    <property type="term" value="F:maleylacetoacetate isomerase activity"/>
    <property type="evidence" value="ECO:0007669"/>
    <property type="project" value="TreeGrafter"/>
</dbReference>
<dbReference type="InterPro" id="IPR036282">
    <property type="entry name" value="Glutathione-S-Trfase_C_sf"/>
</dbReference>
<dbReference type="GO" id="GO:0005739">
    <property type="term" value="C:mitochondrion"/>
    <property type="evidence" value="ECO:0007669"/>
    <property type="project" value="TreeGrafter"/>
</dbReference>
<dbReference type="Gene3D" id="1.20.1050.10">
    <property type="match status" value="1"/>
</dbReference>
<dbReference type="EMBL" id="JAVHJL010000009">
    <property type="protein sequence ID" value="KAK6497442.1"/>
    <property type="molecule type" value="Genomic_DNA"/>
</dbReference>
<organism evidence="2 3">
    <name type="scientific">Arthrobotrys musiformis</name>
    <dbReference type="NCBI Taxonomy" id="47236"/>
    <lineage>
        <taxon>Eukaryota</taxon>
        <taxon>Fungi</taxon>
        <taxon>Dikarya</taxon>
        <taxon>Ascomycota</taxon>
        <taxon>Pezizomycotina</taxon>
        <taxon>Orbiliomycetes</taxon>
        <taxon>Orbiliales</taxon>
        <taxon>Orbiliaceae</taxon>
        <taxon>Arthrobotrys</taxon>
    </lineage>
</organism>
<dbReference type="Pfam" id="PF14497">
    <property type="entry name" value="GST_C_3"/>
    <property type="match status" value="1"/>
</dbReference>
<dbReference type="PANTHER" id="PTHR42673">
    <property type="entry name" value="MALEYLACETOACETATE ISOMERASE"/>
    <property type="match status" value="1"/>
</dbReference>
<dbReference type="PROSITE" id="PS50405">
    <property type="entry name" value="GST_CTER"/>
    <property type="match status" value="1"/>
</dbReference>
<dbReference type="AlphaFoldDB" id="A0AAV9VVG5"/>
<protein>
    <recommendedName>
        <fullName evidence="1">GST C-terminal domain-containing protein</fullName>
    </recommendedName>
</protein>
<evidence type="ECO:0000313" key="3">
    <source>
        <dbReference type="Proteomes" id="UP001370758"/>
    </source>
</evidence>
<dbReference type="GO" id="GO:0004364">
    <property type="term" value="F:glutathione transferase activity"/>
    <property type="evidence" value="ECO:0007669"/>
    <property type="project" value="TreeGrafter"/>
</dbReference>
<dbReference type="Proteomes" id="UP001370758">
    <property type="component" value="Unassembled WGS sequence"/>
</dbReference>
<feature type="domain" description="GST C-terminal" evidence="1">
    <location>
        <begin position="1"/>
        <end position="105"/>
    </location>
</feature>
<dbReference type="PANTHER" id="PTHR42673:SF4">
    <property type="entry name" value="MALEYLACETOACETATE ISOMERASE"/>
    <property type="match status" value="1"/>
</dbReference>
<sequence length="109" mass="12205">MLKQIKQFAKEVGKDPEVEGREWQRRNMAEGMRAYEAIVAKSAGRYSVGDTITMADFCLVPTIDGAVRFGVDMGEFETIGRIGRALEEVEAVKKGGWRTQGDTPEEFRC</sequence>
<name>A0AAV9VVG5_9PEZI</name>
<evidence type="ECO:0000259" key="1">
    <source>
        <dbReference type="PROSITE" id="PS50405"/>
    </source>
</evidence>
<proteinExistence type="predicted"/>
<dbReference type="GO" id="GO:0006749">
    <property type="term" value="P:glutathione metabolic process"/>
    <property type="evidence" value="ECO:0007669"/>
    <property type="project" value="TreeGrafter"/>
</dbReference>
<comment type="caution">
    <text evidence="2">The sequence shown here is derived from an EMBL/GenBank/DDBJ whole genome shotgun (WGS) entry which is preliminary data.</text>
</comment>
<dbReference type="InterPro" id="IPR004046">
    <property type="entry name" value="GST_C"/>
</dbReference>
<evidence type="ECO:0000313" key="2">
    <source>
        <dbReference type="EMBL" id="KAK6497442.1"/>
    </source>
</evidence>